<sequence>MYFIQKNTFRKRVATIGLLTGAYLGGLWIFHSYTPLYGQYQSYYLLSEARALGYTLSHFRSQTASVFFSSGENHSGEVNKFALSVPVLLYHGILKKSDGVNVDLNTFEDQMFTLKEAGYSTVGAEDLYQFLLGKKQLPEKSFVLTSC</sequence>
<reference evidence="2 3" key="1">
    <citation type="journal article" date="2016" name="Nat. Commun.">
        <title>Thousands of microbial genomes shed light on interconnected biogeochemical processes in an aquifer system.</title>
        <authorList>
            <person name="Anantharaman K."/>
            <person name="Brown C.T."/>
            <person name="Hug L.A."/>
            <person name="Sharon I."/>
            <person name="Castelle C.J."/>
            <person name="Probst A.J."/>
            <person name="Thomas B.C."/>
            <person name="Singh A."/>
            <person name="Wilkins M.J."/>
            <person name="Karaoz U."/>
            <person name="Brodie E.L."/>
            <person name="Williams K.H."/>
            <person name="Hubbard S.S."/>
            <person name="Banfield J.F."/>
        </authorList>
    </citation>
    <scope>NUCLEOTIDE SEQUENCE [LARGE SCALE GENOMIC DNA]</scope>
</reference>
<keyword evidence="1" id="KW-0812">Transmembrane</keyword>
<protein>
    <submittedName>
        <fullName evidence="2">Uncharacterized protein</fullName>
    </submittedName>
</protein>
<proteinExistence type="predicted"/>
<dbReference type="EMBL" id="MHRP01000024">
    <property type="protein sequence ID" value="OHA26936.1"/>
    <property type="molecule type" value="Genomic_DNA"/>
</dbReference>
<accession>A0A1G2MSS8</accession>
<keyword evidence="1" id="KW-0472">Membrane</keyword>
<keyword evidence="1" id="KW-1133">Transmembrane helix</keyword>
<feature type="transmembrane region" description="Helical" evidence="1">
    <location>
        <begin position="12"/>
        <end position="30"/>
    </location>
</feature>
<evidence type="ECO:0000313" key="2">
    <source>
        <dbReference type="EMBL" id="OHA26936.1"/>
    </source>
</evidence>
<dbReference type="Proteomes" id="UP000177943">
    <property type="component" value="Unassembled WGS sequence"/>
</dbReference>
<dbReference type="AlphaFoldDB" id="A0A1G2MSS8"/>
<organism evidence="2 3">
    <name type="scientific">Candidatus Taylorbacteria bacterium RIFCSPHIGHO2_02_FULL_45_35</name>
    <dbReference type="NCBI Taxonomy" id="1802311"/>
    <lineage>
        <taxon>Bacteria</taxon>
        <taxon>Candidatus Tayloriibacteriota</taxon>
    </lineage>
</organism>
<gene>
    <name evidence="2" type="ORF">A3D56_00715</name>
</gene>
<dbReference type="Gene3D" id="3.20.20.370">
    <property type="entry name" value="Glycoside hydrolase/deacetylase"/>
    <property type="match status" value="1"/>
</dbReference>
<name>A0A1G2MSS8_9BACT</name>
<evidence type="ECO:0000313" key="3">
    <source>
        <dbReference type="Proteomes" id="UP000177943"/>
    </source>
</evidence>
<evidence type="ECO:0000256" key="1">
    <source>
        <dbReference type="SAM" id="Phobius"/>
    </source>
</evidence>
<comment type="caution">
    <text evidence="2">The sequence shown here is derived from an EMBL/GenBank/DDBJ whole genome shotgun (WGS) entry which is preliminary data.</text>
</comment>